<name>T1H2R3_MEGSC</name>
<protein>
    <submittedName>
        <fullName evidence="2">Uncharacterized protein</fullName>
    </submittedName>
</protein>
<feature type="region of interest" description="Disordered" evidence="1">
    <location>
        <begin position="52"/>
        <end position="83"/>
    </location>
</feature>
<reference evidence="2" key="2">
    <citation type="submission" date="2015-06" db="UniProtKB">
        <authorList>
            <consortium name="EnsemblMetazoa"/>
        </authorList>
    </citation>
    <scope>IDENTIFICATION</scope>
</reference>
<evidence type="ECO:0000256" key="1">
    <source>
        <dbReference type="SAM" id="MobiDB-lite"/>
    </source>
</evidence>
<evidence type="ECO:0000313" key="2">
    <source>
        <dbReference type="EnsemblMetazoa" id="MESCA010517-PA"/>
    </source>
</evidence>
<reference evidence="3" key="1">
    <citation type="submission" date="2013-02" db="EMBL/GenBank/DDBJ databases">
        <authorList>
            <person name="Hughes D."/>
        </authorList>
    </citation>
    <scope>NUCLEOTIDE SEQUENCE</scope>
    <source>
        <strain>Durham</strain>
        <strain evidence="3">NC isolate 2 -- Noor lab</strain>
    </source>
</reference>
<accession>T1H2R3</accession>
<dbReference type="EnsemblMetazoa" id="MESCA010517-RA">
    <property type="protein sequence ID" value="MESCA010517-PA"/>
    <property type="gene ID" value="MESCA010517"/>
</dbReference>
<keyword evidence="3" id="KW-1185">Reference proteome</keyword>
<dbReference type="EMBL" id="CAQQ02145939">
    <property type="status" value="NOT_ANNOTATED_CDS"/>
    <property type="molecule type" value="Genomic_DNA"/>
</dbReference>
<sequence length="97" mass="11062">MMIALAEQKEKESKENPLTINDLEEKLAQAEIRRQAYIQNRIDSIATISYNKPKEVEAKNSGNVKEEEEEEEEGGRNLGDSKTVVKDIEEDDVIINK</sequence>
<evidence type="ECO:0000313" key="3">
    <source>
        <dbReference type="Proteomes" id="UP000015102"/>
    </source>
</evidence>
<dbReference type="AlphaFoldDB" id="T1H2R3"/>
<dbReference type="HOGENOM" id="CLU_2349065_0_0_1"/>
<proteinExistence type="predicted"/>
<dbReference type="Proteomes" id="UP000015102">
    <property type="component" value="Unassembled WGS sequence"/>
</dbReference>
<organism evidence="2 3">
    <name type="scientific">Megaselia scalaris</name>
    <name type="common">Humpbacked fly</name>
    <name type="synonym">Phora scalaris</name>
    <dbReference type="NCBI Taxonomy" id="36166"/>
    <lineage>
        <taxon>Eukaryota</taxon>
        <taxon>Metazoa</taxon>
        <taxon>Ecdysozoa</taxon>
        <taxon>Arthropoda</taxon>
        <taxon>Hexapoda</taxon>
        <taxon>Insecta</taxon>
        <taxon>Pterygota</taxon>
        <taxon>Neoptera</taxon>
        <taxon>Endopterygota</taxon>
        <taxon>Diptera</taxon>
        <taxon>Brachycera</taxon>
        <taxon>Muscomorpha</taxon>
        <taxon>Platypezoidea</taxon>
        <taxon>Phoridae</taxon>
        <taxon>Megaseliini</taxon>
        <taxon>Megaselia</taxon>
    </lineage>
</organism>